<evidence type="ECO:0000256" key="8">
    <source>
        <dbReference type="ARBA" id="ARBA00023034"/>
    </source>
</evidence>
<dbReference type="GO" id="GO:0010417">
    <property type="term" value="P:glucuronoxylan biosynthetic process"/>
    <property type="evidence" value="ECO:0007669"/>
    <property type="project" value="TreeGrafter"/>
</dbReference>
<proteinExistence type="inferred from homology"/>
<evidence type="ECO:0000256" key="3">
    <source>
        <dbReference type="ARBA" id="ARBA00022676"/>
    </source>
</evidence>
<keyword evidence="5" id="KW-0812">Transmembrane</keyword>
<evidence type="ECO:0000256" key="9">
    <source>
        <dbReference type="ARBA" id="ARBA00023136"/>
    </source>
</evidence>
<dbReference type="Pfam" id="PF03360">
    <property type="entry name" value="Glyco_transf_43"/>
    <property type="match status" value="1"/>
</dbReference>
<dbReference type="AlphaFoldDB" id="A0A811N6K9"/>
<dbReference type="GO" id="GO:0042285">
    <property type="term" value="F:xylosyltransferase activity"/>
    <property type="evidence" value="ECO:0007669"/>
    <property type="project" value="TreeGrafter"/>
</dbReference>
<evidence type="ECO:0000313" key="14">
    <source>
        <dbReference type="EMBL" id="CAD6216516.1"/>
    </source>
</evidence>
<dbReference type="GO" id="GO:0071555">
    <property type="term" value="P:cell wall organization"/>
    <property type="evidence" value="ECO:0007669"/>
    <property type="project" value="UniProtKB-KW"/>
</dbReference>
<dbReference type="InterPro" id="IPR005027">
    <property type="entry name" value="Glyco_trans_43"/>
</dbReference>
<evidence type="ECO:0000256" key="7">
    <source>
        <dbReference type="ARBA" id="ARBA00022989"/>
    </source>
</evidence>
<evidence type="ECO:0000256" key="12">
    <source>
        <dbReference type="RuleBase" id="RU363127"/>
    </source>
</evidence>
<feature type="region of interest" description="Disordered" evidence="13">
    <location>
        <begin position="1"/>
        <end position="38"/>
    </location>
</feature>
<evidence type="ECO:0000256" key="2">
    <source>
        <dbReference type="ARBA" id="ARBA00007706"/>
    </source>
</evidence>
<dbReference type="Proteomes" id="UP000604825">
    <property type="component" value="Unassembled WGS sequence"/>
</dbReference>
<reference evidence="14" key="1">
    <citation type="submission" date="2020-10" db="EMBL/GenBank/DDBJ databases">
        <authorList>
            <person name="Han B."/>
            <person name="Lu T."/>
            <person name="Zhao Q."/>
            <person name="Huang X."/>
            <person name="Zhao Y."/>
        </authorList>
    </citation>
    <scope>NUCLEOTIDE SEQUENCE</scope>
</reference>
<protein>
    <recommendedName>
        <fullName evidence="12">Glycosyltransferases</fullName>
        <ecNumber evidence="12">2.4.-.-</ecNumber>
    </recommendedName>
</protein>
<evidence type="ECO:0000256" key="6">
    <source>
        <dbReference type="ARBA" id="ARBA00022968"/>
    </source>
</evidence>
<dbReference type="GO" id="GO:0015018">
    <property type="term" value="F:galactosylgalactosylxylosylprotein 3-beta-glucuronosyltransferase activity"/>
    <property type="evidence" value="ECO:0007669"/>
    <property type="project" value="InterPro"/>
</dbReference>
<comment type="function">
    <text evidence="12">Involved in the synthesis of glucuronoxylan hemicellulose in secondary cell walls.</text>
</comment>
<keyword evidence="11 12" id="KW-0961">Cell wall biogenesis/degradation</keyword>
<evidence type="ECO:0000256" key="1">
    <source>
        <dbReference type="ARBA" id="ARBA00004323"/>
    </source>
</evidence>
<organism evidence="14 15">
    <name type="scientific">Miscanthus lutarioriparius</name>
    <dbReference type="NCBI Taxonomy" id="422564"/>
    <lineage>
        <taxon>Eukaryota</taxon>
        <taxon>Viridiplantae</taxon>
        <taxon>Streptophyta</taxon>
        <taxon>Embryophyta</taxon>
        <taxon>Tracheophyta</taxon>
        <taxon>Spermatophyta</taxon>
        <taxon>Magnoliopsida</taxon>
        <taxon>Liliopsida</taxon>
        <taxon>Poales</taxon>
        <taxon>Poaceae</taxon>
        <taxon>PACMAD clade</taxon>
        <taxon>Panicoideae</taxon>
        <taxon>Andropogonodae</taxon>
        <taxon>Andropogoneae</taxon>
        <taxon>Saccharinae</taxon>
        <taxon>Miscanthus</taxon>
    </lineage>
</organism>
<keyword evidence="4 12" id="KW-0808">Transferase</keyword>
<dbReference type="PANTHER" id="PTHR10896">
    <property type="entry name" value="GALACTOSYLGALACTOSYLXYLOSYLPROTEIN 3-BETA-GLUCURONOSYLTRANSFERASE BETA-1,3-GLUCURONYLTRANSFERASE"/>
    <property type="match status" value="1"/>
</dbReference>
<sequence length="383" mass="42148">MASPKHSHHRASAAPPASSNSNSKHMSNSKQHARATKQRPLSLRRAMLHSCVCFLVGLLTGFAPSDWTDAASRAAVHANAAATAQVFRALHAMNNTAAVAGALGHLLTLQHYQSYQQEGKQQQHQQPPLDLVVVVTTTTTSTGLSERERRSAGLTRTAHALRLVSPPVVWLVVESAREAGPTARLLRRTGVVYRHLTYGENFTSEAWEEERHHQRNQALAHIEQHRLRGVVLFAGLADVYNVRLLEHLRHIRTVGAWPVATVWEQEKRVAVEGPVCTTAGTGTGTAAWFSSSVSVSASEEAASTSPSPPVMTDDSVHGFAFASDLLWDPARWDRFPTSEPDQSQDSIKFVQRLVVADYNKTRPIPEYSNCSQIMVWRVDTTLL</sequence>
<keyword evidence="6 12" id="KW-0735">Signal-anchor</keyword>
<accession>A0A811N6K9</accession>
<keyword evidence="8 12" id="KW-0333">Golgi apparatus</keyword>
<evidence type="ECO:0000256" key="13">
    <source>
        <dbReference type="SAM" id="MobiDB-lite"/>
    </source>
</evidence>
<dbReference type="Gene3D" id="3.90.550.10">
    <property type="entry name" value="Spore Coat Polysaccharide Biosynthesis Protein SpsA, Chain A"/>
    <property type="match status" value="1"/>
</dbReference>
<keyword evidence="15" id="KW-1185">Reference proteome</keyword>
<dbReference type="FunFam" id="3.90.550.10:FF:000227">
    <property type="entry name" value="Glycosyltransferases"/>
    <property type="match status" value="1"/>
</dbReference>
<keyword evidence="7" id="KW-1133">Transmembrane helix</keyword>
<keyword evidence="3" id="KW-0328">Glycosyltransferase</keyword>
<comment type="similarity">
    <text evidence="2 12">Belongs to the glycosyltransferase 43 family.</text>
</comment>
<comment type="caution">
    <text evidence="14">The sequence shown here is derived from an EMBL/GenBank/DDBJ whole genome shotgun (WGS) entry which is preliminary data.</text>
</comment>
<evidence type="ECO:0000256" key="4">
    <source>
        <dbReference type="ARBA" id="ARBA00022679"/>
    </source>
</evidence>
<dbReference type="GO" id="GO:0000139">
    <property type="term" value="C:Golgi membrane"/>
    <property type="evidence" value="ECO:0007669"/>
    <property type="project" value="UniProtKB-SubCell"/>
</dbReference>
<evidence type="ECO:0000256" key="5">
    <source>
        <dbReference type="ARBA" id="ARBA00022692"/>
    </source>
</evidence>
<gene>
    <name evidence="14" type="ORF">NCGR_LOCUS10704</name>
</gene>
<feature type="compositionally biased region" description="Basic residues" evidence="13">
    <location>
        <begin position="1"/>
        <end position="11"/>
    </location>
</feature>
<dbReference type="SUPFAM" id="SSF53448">
    <property type="entry name" value="Nucleotide-diphospho-sugar transferases"/>
    <property type="match status" value="1"/>
</dbReference>
<dbReference type="OrthoDB" id="675023at2759"/>
<dbReference type="InterPro" id="IPR029044">
    <property type="entry name" value="Nucleotide-diphossugar_trans"/>
</dbReference>
<name>A0A811N6K9_9POAL</name>
<keyword evidence="9" id="KW-0472">Membrane</keyword>
<dbReference type="PANTHER" id="PTHR10896:SF26">
    <property type="entry name" value="BETA-1,4-XYLOSYLTRANSFERASE IRX9-RELATED"/>
    <property type="match status" value="1"/>
</dbReference>
<keyword evidence="10" id="KW-0325">Glycoprotein</keyword>
<dbReference type="EC" id="2.4.-.-" evidence="12"/>
<dbReference type="EMBL" id="CAJGYO010000003">
    <property type="protein sequence ID" value="CAD6216516.1"/>
    <property type="molecule type" value="Genomic_DNA"/>
</dbReference>
<evidence type="ECO:0000256" key="11">
    <source>
        <dbReference type="ARBA" id="ARBA00023316"/>
    </source>
</evidence>
<dbReference type="GO" id="GO:0009834">
    <property type="term" value="P:plant-type secondary cell wall biogenesis"/>
    <property type="evidence" value="ECO:0007669"/>
    <property type="project" value="TreeGrafter"/>
</dbReference>
<evidence type="ECO:0000256" key="10">
    <source>
        <dbReference type="ARBA" id="ARBA00023180"/>
    </source>
</evidence>
<feature type="compositionally biased region" description="Low complexity" evidence="13">
    <location>
        <begin position="12"/>
        <end position="30"/>
    </location>
</feature>
<comment type="subcellular location">
    <subcellularLocation>
        <location evidence="1 12">Golgi apparatus membrane</location>
        <topology evidence="1 12">Single-pass type II membrane protein</topology>
    </subcellularLocation>
</comment>
<evidence type="ECO:0000313" key="15">
    <source>
        <dbReference type="Proteomes" id="UP000604825"/>
    </source>
</evidence>